<gene>
    <name evidence="15" type="ORF">CJ030_MR5G000214</name>
</gene>
<feature type="binding site" evidence="11">
    <location>
        <position position="371"/>
    </location>
    <ligand>
        <name>ATP</name>
        <dbReference type="ChEBI" id="CHEBI:30616"/>
    </ligand>
</feature>
<evidence type="ECO:0000256" key="2">
    <source>
        <dbReference type="ARBA" id="ARBA00004370"/>
    </source>
</evidence>
<evidence type="ECO:0000256" key="6">
    <source>
        <dbReference type="ARBA" id="ARBA00022729"/>
    </source>
</evidence>
<name>A0A6A1VHF8_9ROSI</name>
<feature type="signal peptide" evidence="13">
    <location>
        <begin position="1"/>
        <end position="22"/>
    </location>
</feature>
<keyword evidence="3" id="KW-0134">Cell wall</keyword>
<dbReference type="Gene3D" id="3.30.200.20">
    <property type="entry name" value="Phosphorylase Kinase, domain 1"/>
    <property type="match status" value="1"/>
</dbReference>
<dbReference type="GO" id="GO:0016020">
    <property type="term" value="C:membrane"/>
    <property type="evidence" value="ECO:0007669"/>
    <property type="project" value="UniProtKB-SubCell"/>
</dbReference>
<dbReference type="Gene3D" id="1.10.510.10">
    <property type="entry name" value="Transferase(Phosphotransferase) domain 1"/>
    <property type="match status" value="1"/>
</dbReference>
<dbReference type="Pfam" id="PF00560">
    <property type="entry name" value="LRR_1"/>
    <property type="match status" value="1"/>
</dbReference>
<feature type="transmembrane region" description="Helical" evidence="12">
    <location>
        <begin position="246"/>
        <end position="268"/>
    </location>
</feature>
<dbReference type="AlphaFoldDB" id="A0A6A1VHF8"/>
<keyword evidence="9 12" id="KW-0472">Membrane</keyword>
<dbReference type="OrthoDB" id="69842at2759"/>
<dbReference type="PANTHER" id="PTHR48010">
    <property type="entry name" value="OS05G0588300 PROTEIN"/>
    <property type="match status" value="1"/>
</dbReference>
<evidence type="ECO:0000256" key="12">
    <source>
        <dbReference type="SAM" id="Phobius"/>
    </source>
</evidence>
<dbReference type="Pfam" id="PF13855">
    <property type="entry name" value="LRR_8"/>
    <property type="match status" value="1"/>
</dbReference>
<dbReference type="InterPro" id="IPR017441">
    <property type="entry name" value="Protein_kinase_ATP_BS"/>
</dbReference>
<sequence>MDRISIWVLPILIFLITPLAIAEETEVRHALVQFMEKLAPGNPRRDSNFGWNISSDPCNNRWVGVTCCEKPAIVCQIILDGSNLTGIFSASSICMVKSLLYLSLKNNTIRGSIPEEIGKCKNLTHLYLSGNKFSGRLPDSLSGLGNLKKLDISDNNLSGELPYLPRISGLKTFLAQNNHLSGGIPNFDFSNFEEFNVSNNNFNGPIPDVQGLLTADSFSGNPELCGKPLSTACPTGRLKSSSPKEFLIYSGYIVLGVIMVVFLALKLIRKKVPKEEKVPKKEVAMDITHISSDKPSETSNEFKFGINRPEFSMTSIESSVAISKLVVLTSSTVRALRFEDLLRAPAELLGKGKHGSLYKVMLSSGEILAVKRIKDWEISEEDFRRRMRKLDLARHSHVLPPVAFYCSEQEKLLVYEYQQKGSLFQLLQYGSKEAHTFDWGSRLGVAASIAEALAFMHKELHEDGIAHGNLKSTNILFDRNMHTRISEYGLMAVENQDETFPSQSKGVKNKNPRGGHSYSPFKLDVHAFGVILLELLTGKLVQNSGFDLPTWVHSVVKEEWTVEVFDEALLSEDASEERMVNLLQIALKCINPSPNARPSMGQLAARIMKLKQEEESSISFDAGGGMHMGGTSQL</sequence>
<dbReference type="InterPro" id="IPR032675">
    <property type="entry name" value="LRR_dom_sf"/>
</dbReference>
<keyword evidence="6 13" id="KW-0732">Signal</keyword>
<evidence type="ECO:0000313" key="15">
    <source>
        <dbReference type="EMBL" id="KAB1212191.1"/>
    </source>
</evidence>
<dbReference type="Gene3D" id="3.80.10.10">
    <property type="entry name" value="Ribonuclease Inhibitor"/>
    <property type="match status" value="2"/>
</dbReference>
<feature type="domain" description="Protein kinase" evidence="14">
    <location>
        <begin position="343"/>
        <end position="610"/>
    </location>
</feature>
<evidence type="ECO:0000256" key="4">
    <source>
        <dbReference type="ARBA" id="ARBA00022614"/>
    </source>
</evidence>
<organism evidence="15 16">
    <name type="scientific">Morella rubra</name>
    <name type="common">Chinese bayberry</name>
    <dbReference type="NCBI Taxonomy" id="262757"/>
    <lineage>
        <taxon>Eukaryota</taxon>
        <taxon>Viridiplantae</taxon>
        <taxon>Streptophyta</taxon>
        <taxon>Embryophyta</taxon>
        <taxon>Tracheophyta</taxon>
        <taxon>Spermatophyta</taxon>
        <taxon>Magnoliopsida</taxon>
        <taxon>eudicotyledons</taxon>
        <taxon>Gunneridae</taxon>
        <taxon>Pentapetalae</taxon>
        <taxon>rosids</taxon>
        <taxon>fabids</taxon>
        <taxon>Fagales</taxon>
        <taxon>Myricaceae</taxon>
        <taxon>Morella</taxon>
    </lineage>
</organism>
<dbReference type="EMBL" id="RXIC02000023">
    <property type="protein sequence ID" value="KAB1212191.1"/>
    <property type="molecule type" value="Genomic_DNA"/>
</dbReference>
<evidence type="ECO:0000256" key="10">
    <source>
        <dbReference type="ARBA" id="ARBA00038043"/>
    </source>
</evidence>
<comment type="subcellular location">
    <subcellularLocation>
        <location evidence="2">Membrane</location>
    </subcellularLocation>
    <subcellularLocation>
        <location evidence="1">Secreted</location>
        <location evidence="1">Cell wall</location>
    </subcellularLocation>
</comment>
<evidence type="ECO:0000259" key="14">
    <source>
        <dbReference type="PROSITE" id="PS50011"/>
    </source>
</evidence>
<keyword evidence="11" id="KW-0547">Nucleotide-binding</keyword>
<comment type="caution">
    <text evidence="15">The sequence shown here is derived from an EMBL/GenBank/DDBJ whole genome shotgun (WGS) entry which is preliminary data.</text>
</comment>
<evidence type="ECO:0000256" key="8">
    <source>
        <dbReference type="ARBA" id="ARBA00022989"/>
    </source>
</evidence>
<dbReference type="Proteomes" id="UP000516437">
    <property type="component" value="Chromosome 5"/>
</dbReference>
<evidence type="ECO:0000256" key="5">
    <source>
        <dbReference type="ARBA" id="ARBA00022692"/>
    </source>
</evidence>
<protein>
    <recommendedName>
        <fullName evidence="14">Protein kinase domain-containing protein</fullName>
    </recommendedName>
</protein>
<reference evidence="15 16" key="1">
    <citation type="journal article" date="2019" name="Plant Biotechnol. J.">
        <title>The red bayberry genome and genetic basis of sex determination.</title>
        <authorList>
            <person name="Jia H.M."/>
            <person name="Jia H.J."/>
            <person name="Cai Q.L."/>
            <person name="Wang Y."/>
            <person name="Zhao H.B."/>
            <person name="Yang W.F."/>
            <person name="Wang G.Y."/>
            <person name="Li Y.H."/>
            <person name="Zhan D.L."/>
            <person name="Shen Y.T."/>
            <person name="Niu Q.F."/>
            <person name="Chang L."/>
            <person name="Qiu J."/>
            <person name="Zhao L."/>
            <person name="Xie H.B."/>
            <person name="Fu W.Y."/>
            <person name="Jin J."/>
            <person name="Li X.W."/>
            <person name="Jiao Y."/>
            <person name="Zhou C.C."/>
            <person name="Tu T."/>
            <person name="Chai C.Y."/>
            <person name="Gao J.L."/>
            <person name="Fan L.J."/>
            <person name="van de Weg E."/>
            <person name="Wang J.Y."/>
            <person name="Gao Z.S."/>
        </authorList>
    </citation>
    <scope>NUCLEOTIDE SEQUENCE [LARGE SCALE GENOMIC DNA]</scope>
    <source>
        <tissue evidence="15">Leaves</tissue>
    </source>
</reference>
<dbReference type="SUPFAM" id="SSF52058">
    <property type="entry name" value="L domain-like"/>
    <property type="match status" value="1"/>
</dbReference>
<keyword evidence="4" id="KW-0433">Leucine-rich repeat</keyword>
<evidence type="ECO:0000256" key="7">
    <source>
        <dbReference type="ARBA" id="ARBA00022737"/>
    </source>
</evidence>
<dbReference type="PANTHER" id="PTHR48010:SF22">
    <property type="entry name" value="OS09G0376600 PROTEIN"/>
    <property type="match status" value="1"/>
</dbReference>
<evidence type="ECO:0000256" key="1">
    <source>
        <dbReference type="ARBA" id="ARBA00004191"/>
    </source>
</evidence>
<accession>A0A6A1VHF8</accession>
<dbReference type="Pfam" id="PF00069">
    <property type="entry name" value="Pkinase"/>
    <property type="match status" value="1"/>
</dbReference>
<proteinExistence type="inferred from homology"/>
<dbReference type="PROSITE" id="PS50011">
    <property type="entry name" value="PROTEIN_KINASE_DOM"/>
    <property type="match status" value="1"/>
</dbReference>
<keyword evidence="7" id="KW-0677">Repeat</keyword>
<feature type="chain" id="PRO_5025418225" description="Protein kinase domain-containing protein" evidence="13">
    <location>
        <begin position="23"/>
        <end position="634"/>
    </location>
</feature>
<dbReference type="InterPro" id="IPR050994">
    <property type="entry name" value="At_inactive_RLKs"/>
</dbReference>
<evidence type="ECO:0000256" key="11">
    <source>
        <dbReference type="PROSITE-ProRule" id="PRU10141"/>
    </source>
</evidence>
<keyword evidence="11" id="KW-0067">ATP-binding</keyword>
<evidence type="ECO:0000256" key="13">
    <source>
        <dbReference type="SAM" id="SignalP"/>
    </source>
</evidence>
<keyword evidence="16" id="KW-1185">Reference proteome</keyword>
<dbReference type="PROSITE" id="PS00107">
    <property type="entry name" value="PROTEIN_KINASE_ATP"/>
    <property type="match status" value="1"/>
</dbReference>
<dbReference type="InterPro" id="IPR000719">
    <property type="entry name" value="Prot_kinase_dom"/>
</dbReference>
<evidence type="ECO:0000256" key="3">
    <source>
        <dbReference type="ARBA" id="ARBA00022512"/>
    </source>
</evidence>
<evidence type="ECO:0000313" key="16">
    <source>
        <dbReference type="Proteomes" id="UP000516437"/>
    </source>
</evidence>
<dbReference type="SUPFAM" id="SSF56112">
    <property type="entry name" value="Protein kinase-like (PK-like)"/>
    <property type="match status" value="1"/>
</dbReference>
<dbReference type="GO" id="GO:0004672">
    <property type="term" value="F:protein kinase activity"/>
    <property type="evidence" value="ECO:0007669"/>
    <property type="project" value="InterPro"/>
</dbReference>
<keyword evidence="8 12" id="KW-1133">Transmembrane helix</keyword>
<dbReference type="FunFam" id="3.80.10.10:FF:000400">
    <property type="entry name" value="Nuclear pore complex protein NUP107"/>
    <property type="match status" value="1"/>
</dbReference>
<dbReference type="InterPro" id="IPR001611">
    <property type="entry name" value="Leu-rich_rpt"/>
</dbReference>
<dbReference type="InterPro" id="IPR011009">
    <property type="entry name" value="Kinase-like_dom_sf"/>
</dbReference>
<comment type="similarity">
    <text evidence="10">Belongs to the polygalacturonase-inhibiting protein family.</text>
</comment>
<keyword evidence="3" id="KW-0964">Secreted</keyword>
<evidence type="ECO:0000256" key="9">
    <source>
        <dbReference type="ARBA" id="ARBA00023136"/>
    </source>
</evidence>
<keyword evidence="5 12" id="KW-0812">Transmembrane</keyword>
<dbReference type="GO" id="GO:0005524">
    <property type="term" value="F:ATP binding"/>
    <property type="evidence" value="ECO:0007669"/>
    <property type="project" value="UniProtKB-UniRule"/>
</dbReference>